<comment type="subcellular location">
    <subcellularLocation>
        <location evidence="1">Golgi apparatus membrane</location>
        <topology evidence="1">Single-pass membrane protein</topology>
    </subcellularLocation>
</comment>
<dbReference type="EMBL" id="PNBA02000022">
    <property type="protein sequence ID" value="KAG6385955.1"/>
    <property type="molecule type" value="Genomic_DNA"/>
</dbReference>
<keyword evidence="3 6" id="KW-1133">Transmembrane helix</keyword>
<dbReference type="AlphaFoldDB" id="A0A8X8W0T0"/>
<reference evidence="7" key="1">
    <citation type="submission" date="2018-01" db="EMBL/GenBank/DDBJ databases">
        <authorList>
            <person name="Mao J.F."/>
        </authorList>
    </citation>
    <scope>NUCLEOTIDE SEQUENCE</scope>
    <source>
        <strain evidence="7">Huo1</strain>
        <tissue evidence="7">Leaf</tissue>
    </source>
</reference>
<evidence type="ECO:0000313" key="8">
    <source>
        <dbReference type="Proteomes" id="UP000298416"/>
    </source>
</evidence>
<comment type="caution">
    <text evidence="7">The sequence shown here is derived from an EMBL/GenBank/DDBJ whole genome shotgun (WGS) entry which is preliminary data.</text>
</comment>
<reference evidence="7" key="2">
    <citation type="submission" date="2020-08" db="EMBL/GenBank/DDBJ databases">
        <title>Plant Genome Project.</title>
        <authorList>
            <person name="Zhang R.-G."/>
        </authorList>
    </citation>
    <scope>NUCLEOTIDE SEQUENCE</scope>
    <source>
        <strain evidence="7">Huo1</strain>
        <tissue evidence="7">Leaf</tissue>
    </source>
</reference>
<dbReference type="PANTHER" id="PTHR31444">
    <property type="entry name" value="OS11G0490100 PROTEIN"/>
    <property type="match status" value="1"/>
</dbReference>
<organism evidence="7">
    <name type="scientific">Salvia splendens</name>
    <name type="common">Scarlet sage</name>
    <dbReference type="NCBI Taxonomy" id="180675"/>
    <lineage>
        <taxon>Eukaryota</taxon>
        <taxon>Viridiplantae</taxon>
        <taxon>Streptophyta</taxon>
        <taxon>Embryophyta</taxon>
        <taxon>Tracheophyta</taxon>
        <taxon>Spermatophyta</taxon>
        <taxon>Magnoliopsida</taxon>
        <taxon>eudicotyledons</taxon>
        <taxon>Gunneridae</taxon>
        <taxon>Pentapetalae</taxon>
        <taxon>asterids</taxon>
        <taxon>lamiids</taxon>
        <taxon>Lamiales</taxon>
        <taxon>Lamiaceae</taxon>
        <taxon>Nepetoideae</taxon>
        <taxon>Mentheae</taxon>
        <taxon>Salviinae</taxon>
        <taxon>Salvia</taxon>
        <taxon>Salvia subgen. Calosphace</taxon>
        <taxon>core Calosphace</taxon>
    </lineage>
</organism>
<keyword evidence="8" id="KW-1185">Reference proteome</keyword>
<dbReference type="GO" id="GO:0000139">
    <property type="term" value="C:Golgi membrane"/>
    <property type="evidence" value="ECO:0007669"/>
    <property type="project" value="UniProtKB-SubCell"/>
</dbReference>
<evidence type="ECO:0000256" key="5">
    <source>
        <dbReference type="SAM" id="MobiDB-lite"/>
    </source>
</evidence>
<sequence>MPPHVTHYHPPLLPRLSPHPRPKHLKQGKVGMKFIKKKIILVLLFILCTASIFRLLNISIFAQFSLSLPSAALIHHSYDSQPPLTRNSISTKGTGPTLKETRFISDLFSRLAPCNVLVFGSANQYSSIASMNSGGATVFLEDYLGSSMSTSRTRPNNTRVHKIMYSTRASEAYQLLRDARGNPECLPESQTSRCSLAMTNLPGEVYDTTWDVVVVDGPDGGTAYSPGRMASIYTAGVLARRGNSSSSSSSSHVVVHDVDRMIEKWFSWEFLCEENLVSSKGRFWHFRIGKRINATTFCTQ</sequence>
<dbReference type="OrthoDB" id="1896682at2759"/>
<evidence type="ECO:0000256" key="6">
    <source>
        <dbReference type="SAM" id="Phobius"/>
    </source>
</evidence>
<accession>A0A8X8W0T0</accession>
<protein>
    <recommendedName>
        <fullName evidence="9">Glucuronoxylan 4-O-methyltransferase</fullName>
    </recommendedName>
</protein>
<dbReference type="Pfam" id="PF21729">
    <property type="entry name" value="IRX15_IRX15L_GXM"/>
    <property type="match status" value="1"/>
</dbReference>
<dbReference type="InterPro" id="IPR006514">
    <property type="entry name" value="IRX15/GXM/AGM"/>
</dbReference>
<keyword evidence="2 6" id="KW-0812">Transmembrane</keyword>
<evidence type="ECO:0000256" key="1">
    <source>
        <dbReference type="ARBA" id="ARBA00004194"/>
    </source>
</evidence>
<name>A0A8X8W0T0_SALSN</name>
<gene>
    <name evidence="7" type="ORF">SASPL_154838</name>
</gene>
<evidence type="ECO:0008006" key="9">
    <source>
        <dbReference type="Google" id="ProtNLM"/>
    </source>
</evidence>
<evidence type="ECO:0000313" key="7">
    <source>
        <dbReference type="EMBL" id="KAG6385955.1"/>
    </source>
</evidence>
<evidence type="ECO:0000256" key="2">
    <source>
        <dbReference type="ARBA" id="ARBA00022692"/>
    </source>
</evidence>
<feature type="transmembrane region" description="Helical" evidence="6">
    <location>
        <begin position="39"/>
        <end position="62"/>
    </location>
</feature>
<evidence type="ECO:0000256" key="3">
    <source>
        <dbReference type="ARBA" id="ARBA00022989"/>
    </source>
</evidence>
<dbReference type="GO" id="GO:0045492">
    <property type="term" value="P:xylan biosynthetic process"/>
    <property type="evidence" value="ECO:0007669"/>
    <property type="project" value="InterPro"/>
</dbReference>
<evidence type="ECO:0000256" key="4">
    <source>
        <dbReference type="ARBA" id="ARBA00023136"/>
    </source>
</evidence>
<dbReference type="Proteomes" id="UP000298416">
    <property type="component" value="Unassembled WGS sequence"/>
</dbReference>
<dbReference type="NCBIfam" id="TIGR01627">
    <property type="entry name" value="A_thal_3515"/>
    <property type="match status" value="1"/>
</dbReference>
<keyword evidence="4 6" id="KW-0472">Membrane</keyword>
<feature type="region of interest" description="Disordered" evidence="5">
    <location>
        <begin position="1"/>
        <end position="25"/>
    </location>
</feature>
<proteinExistence type="predicted"/>